<dbReference type="eggNOG" id="COG1360">
    <property type="taxonomic scope" value="Bacteria"/>
</dbReference>
<dbReference type="STRING" id="314265.R2601_22117"/>
<dbReference type="Gene3D" id="1.25.40.590">
    <property type="entry name" value="Type IV / VI secretion system, DotU"/>
    <property type="match status" value="1"/>
</dbReference>
<dbReference type="PROSITE" id="PS51123">
    <property type="entry name" value="OMPA_2"/>
    <property type="match status" value="1"/>
</dbReference>
<comment type="caution">
    <text evidence="5">The sequence shown here is derived from an EMBL/GenBank/DDBJ whole genome shotgun (WGS) entry which is preliminary data.</text>
</comment>
<dbReference type="RefSeq" id="WP_007799502.1">
    <property type="nucleotide sequence ID" value="NZ_DS022276.1"/>
</dbReference>
<dbReference type="NCBIfam" id="NF038228">
    <property type="entry name" value="IcmH_DotU_IVB"/>
    <property type="match status" value="1"/>
</dbReference>
<organism evidence="5 6">
    <name type="scientific">Salipiger bermudensis (strain DSM 26914 / JCM 13377 / KCTC 12554 / HTCC2601)</name>
    <name type="common">Pelagibaca bermudensis</name>
    <dbReference type="NCBI Taxonomy" id="314265"/>
    <lineage>
        <taxon>Bacteria</taxon>
        <taxon>Pseudomonadati</taxon>
        <taxon>Pseudomonadota</taxon>
        <taxon>Alphaproteobacteria</taxon>
        <taxon>Rhodobacterales</taxon>
        <taxon>Roseobacteraceae</taxon>
        <taxon>Salipiger</taxon>
    </lineage>
</organism>
<dbReference type="InterPro" id="IPR038522">
    <property type="entry name" value="T4/T6SS_DotU_sf"/>
</dbReference>
<dbReference type="Proteomes" id="UP000006230">
    <property type="component" value="Unassembled WGS sequence"/>
</dbReference>
<sequence length="452" mass="48987">MSDEDPFGLENDAGRTRIRPRPAARQNQSTPRHDHVVMPEGGGSVRLRGGRASDNPLVNSYAALLGFAPELERAVPPENPDLLRLRLHENLTYARDAAVTAGVTLTRADQGAWFVAALLDDIALNTPWGGASGWPRHPLVVQMYGDIDAGERFFELAEGLVRYPERDPELLELAFLCLSLGFRGKHRLEPGAGEAALGQLRGQMARILRDRDSEDAPLSPHWQGVRAEDEDRGFIVPLWSIGLIAVALVVGIYVALGMSLSKRGEQLFSVAGLLPPTERAEIFRPVIETVESPQFVAEPVVLELLPLFAEAAPSDTGGALSGREDVSLAVVVIQATQPEVFRSAKADINDVYSPLVGSIAQVIRDNIEFIGAVRVVGHTDSIPVQTSNPFRSNQGLSEARAKTIADMLRAQGVPAELVSSEGRAAEDPIADNGTRDGRARNRRVEVILQKKV</sequence>
<dbReference type="eggNOG" id="COG3455">
    <property type="taxonomic scope" value="Bacteria"/>
</dbReference>
<dbReference type="HOGENOM" id="CLU_041790_0_0_5"/>
<feature type="domain" description="OmpA-like" evidence="4">
    <location>
        <begin position="328"/>
        <end position="452"/>
    </location>
</feature>
<feature type="transmembrane region" description="Helical" evidence="3">
    <location>
        <begin position="234"/>
        <end position="256"/>
    </location>
</feature>
<keyword evidence="3" id="KW-0812">Transmembrane</keyword>
<dbReference type="InterPro" id="IPR006665">
    <property type="entry name" value="OmpA-like"/>
</dbReference>
<dbReference type="InterPro" id="IPR017732">
    <property type="entry name" value="T4/T6SS_DotU"/>
</dbReference>
<evidence type="ECO:0000259" key="4">
    <source>
        <dbReference type="PROSITE" id="PS51123"/>
    </source>
</evidence>
<evidence type="ECO:0000256" key="2">
    <source>
        <dbReference type="SAM" id="MobiDB-lite"/>
    </source>
</evidence>
<dbReference type="PANTHER" id="PTHR38033">
    <property type="entry name" value="MEMBRANE PROTEIN-RELATED"/>
    <property type="match status" value="1"/>
</dbReference>
<keyword evidence="6" id="KW-1185">Reference proteome</keyword>
<dbReference type="Pfam" id="PF09850">
    <property type="entry name" value="DotU"/>
    <property type="match status" value="1"/>
</dbReference>
<dbReference type="GO" id="GO:0016020">
    <property type="term" value="C:membrane"/>
    <property type="evidence" value="ECO:0007669"/>
    <property type="project" value="UniProtKB-UniRule"/>
</dbReference>
<evidence type="ECO:0000256" key="3">
    <source>
        <dbReference type="SAM" id="Phobius"/>
    </source>
</evidence>
<reference evidence="5 6" key="1">
    <citation type="journal article" date="2010" name="J. Bacteriol.">
        <title>Genome sequences of Pelagibaca bermudensis HTCC2601T and Maritimibacter alkaliphilus HTCC2654T, the type strains of two marine Roseobacter genera.</title>
        <authorList>
            <person name="Thrash J.C."/>
            <person name="Cho J.C."/>
            <person name="Ferriera S."/>
            <person name="Johnson J."/>
            <person name="Vergin K.L."/>
            <person name="Giovannoni S.J."/>
        </authorList>
    </citation>
    <scope>NUCLEOTIDE SEQUENCE [LARGE SCALE GENOMIC DNA]</scope>
    <source>
        <strain evidence="6">DSM 26914 / JCM 13377 / KCTC 12554 / HTCC2601</strain>
    </source>
</reference>
<keyword evidence="1 3" id="KW-0472">Membrane</keyword>
<dbReference type="AlphaFoldDB" id="Q0FN07"/>
<dbReference type="PANTHER" id="PTHR38033:SF1">
    <property type="entry name" value="DOTU FAMILY TYPE IV_VI SECRETION SYSTEM PROTEIN"/>
    <property type="match status" value="1"/>
</dbReference>
<accession>Q0FN07</accession>
<dbReference type="PRINTS" id="PR01023">
    <property type="entry name" value="NAFLGMOTY"/>
</dbReference>
<protein>
    <submittedName>
        <fullName evidence="5">Possible outer membrane protein, OmpA family</fullName>
    </submittedName>
</protein>
<dbReference type="EMBL" id="AATQ01000024">
    <property type="protein sequence ID" value="EAU45635.1"/>
    <property type="molecule type" value="Genomic_DNA"/>
</dbReference>
<dbReference type="Gene3D" id="3.30.1330.60">
    <property type="entry name" value="OmpA-like domain"/>
    <property type="match status" value="1"/>
</dbReference>
<dbReference type="NCBIfam" id="TIGR03349">
    <property type="entry name" value="IV_VI_DotU"/>
    <property type="match status" value="1"/>
</dbReference>
<dbReference type="OrthoDB" id="345640at2"/>
<gene>
    <name evidence="5" type="ORF">R2601_22117</name>
</gene>
<feature type="region of interest" description="Disordered" evidence="2">
    <location>
        <begin position="1"/>
        <end position="40"/>
    </location>
</feature>
<name>Q0FN07_SALBH</name>
<dbReference type="CDD" id="cd07185">
    <property type="entry name" value="OmpA_C-like"/>
    <property type="match status" value="1"/>
</dbReference>
<keyword evidence="3" id="KW-1133">Transmembrane helix</keyword>
<dbReference type="InterPro" id="IPR036737">
    <property type="entry name" value="OmpA-like_sf"/>
</dbReference>
<dbReference type="Pfam" id="PF00691">
    <property type="entry name" value="OmpA"/>
    <property type="match status" value="1"/>
</dbReference>
<evidence type="ECO:0000256" key="1">
    <source>
        <dbReference type="PROSITE-ProRule" id="PRU00473"/>
    </source>
</evidence>
<evidence type="ECO:0000313" key="5">
    <source>
        <dbReference type="EMBL" id="EAU45635.1"/>
    </source>
</evidence>
<evidence type="ECO:0000313" key="6">
    <source>
        <dbReference type="Proteomes" id="UP000006230"/>
    </source>
</evidence>
<proteinExistence type="predicted"/>
<dbReference type="SUPFAM" id="SSF103088">
    <property type="entry name" value="OmpA-like"/>
    <property type="match status" value="1"/>
</dbReference>